<keyword evidence="1 10" id="KW-1003">Cell membrane</keyword>
<comment type="caution">
    <text evidence="13">The sequence shown here is derived from an EMBL/GenBank/DDBJ whole genome shotgun (WGS) entry which is preliminary data.</text>
</comment>
<keyword evidence="5 10" id="KW-0133">Cell shape</keyword>
<dbReference type="Gene3D" id="3.40.50.2000">
    <property type="entry name" value="Glycogen Phosphorylase B"/>
    <property type="match status" value="2"/>
</dbReference>
<proteinExistence type="inferred from homology"/>
<accession>A0A0G1K6I9</accession>
<comment type="function">
    <text evidence="10">Cell wall formation. Catalyzes the transfer of a GlcNAc subunit on undecaprenyl-pyrophosphoryl-MurNAc-pentapeptide (lipid intermediate I) to form undecaprenyl-pyrophosphoryl-MurNAc-(pentapeptide)GlcNAc (lipid intermediate II).</text>
</comment>
<keyword evidence="9 10" id="KW-0961">Cell wall biogenesis/degradation</keyword>
<dbReference type="InterPro" id="IPR007235">
    <property type="entry name" value="Glyco_trans_28_C"/>
</dbReference>
<dbReference type="NCBIfam" id="TIGR01133">
    <property type="entry name" value="murG"/>
    <property type="match status" value="1"/>
</dbReference>
<dbReference type="Pfam" id="PF03033">
    <property type="entry name" value="Glyco_transf_28"/>
    <property type="match status" value="1"/>
</dbReference>
<feature type="binding site" evidence="10">
    <location>
        <position position="169"/>
    </location>
    <ligand>
        <name>UDP-N-acetyl-alpha-D-glucosamine</name>
        <dbReference type="ChEBI" id="CHEBI:57705"/>
    </ligand>
</feature>
<reference evidence="13 14" key="1">
    <citation type="journal article" date="2015" name="Nature">
        <title>rRNA introns, odd ribosomes, and small enigmatic genomes across a large radiation of phyla.</title>
        <authorList>
            <person name="Brown C.T."/>
            <person name="Hug L.A."/>
            <person name="Thomas B.C."/>
            <person name="Sharon I."/>
            <person name="Castelle C.J."/>
            <person name="Singh A."/>
            <person name="Wilkins M.J."/>
            <person name="Williams K.H."/>
            <person name="Banfield J.F."/>
        </authorList>
    </citation>
    <scope>NUCLEOTIDE SEQUENCE [LARGE SCALE GENOMIC DNA]</scope>
</reference>
<dbReference type="PANTHER" id="PTHR21015">
    <property type="entry name" value="UDP-N-ACETYLGLUCOSAMINE--N-ACETYLMURAMYL-(PENTAPEPTIDE) PYROPHOSPHORYL-UNDECAPRENOL N-ACETYLGLUCOSAMINE TRANSFERASE 1"/>
    <property type="match status" value="1"/>
</dbReference>
<evidence type="ECO:0000256" key="2">
    <source>
        <dbReference type="ARBA" id="ARBA00022618"/>
    </source>
</evidence>
<evidence type="ECO:0000256" key="1">
    <source>
        <dbReference type="ARBA" id="ARBA00022475"/>
    </source>
</evidence>
<organism evidence="13 14">
    <name type="scientific">Candidatus Giovannonibacteria bacterium GW2011_GWC2_44_8</name>
    <dbReference type="NCBI Taxonomy" id="1618657"/>
    <lineage>
        <taxon>Bacteria</taxon>
        <taxon>Candidatus Giovannoniibacteriota</taxon>
    </lineage>
</organism>
<keyword evidence="4 10" id="KW-0808">Transferase</keyword>
<dbReference type="AlphaFoldDB" id="A0A0G1K6I9"/>
<comment type="similarity">
    <text evidence="10">Belongs to the glycosyltransferase 28 family. MurG subfamily.</text>
</comment>
<name>A0A0G1K6I9_9BACT</name>
<dbReference type="Pfam" id="PF04101">
    <property type="entry name" value="Glyco_tran_28_C"/>
    <property type="match status" value="1"/>
</dbReference>
<dbReference type="GO" id="GO:0009252">
    <property type="term" value="P:peptidoglycan biosynthetic process"/>
    <property type="evidence" value="ECO:0007669"/>
    <property type="project" value="UniProtKB-UniRule"/>
</dbReference>
<keyword evidence="6 10" id="KW-0573">Peptidoglycan synthesis</keyword>
<dbReference type="GO" id="GO:0008360">
    <property type="term" value="P:regulation of cell shape"/>
    <property type="evidence" value="ECO:0007669"/>
    <property type="project" value="UniProtKB-KW"/>
</dbReference>
<evidence type="ECO:0000259" key="12">
    <source>
        <dbReference type="Pfam" id="PF04101"/>
    </source>
</evidence>
<keyword evidence="8 10" id="KW-0131">Cell cycle</keyword>
<comment type="pathway">
    <text evidence="10">Cell wall biogenesis; peptidoglycan biosynthesis.</text>
</comment>
<gene>
    <name evidence="10" type="primary">murG</name>
    <name evidence="13" type="ORF">UW74_C0001G0004</name>
</gene>
<keyword evidence="7 10" id="KW-0472">Membrane</keyword>
<evidence type="ECO:0000256" key="6">
    <source>
        <dbReference type="ARBA" id="ARBA00022984"/>
    </source>
</evidence>
<dbReference type="GO" id="GO:0071555">
    <property type="term" value="P:cell wall organization"/>
    <property type="evidence" value="ECO:0007669"/>
    <property type="project" value="UniProtKB-KW"/>
</dbReference>
<feature type="binding site" evidence="10">
    <location>
        <begin position="10"/>
        <end position="12"/>
    </location>
    <ligand>
        <name>UDP-N-acetyl-alpha-D-glucosamine</name>
        <dbReference type="ChEBI" id="CHEBI:57705"/>
    </ligand>
</feature>
<dbReference type="EMBL" id="LCJM01000001">
    <property type="protein sequence ID" value="KKT79195.1"/>
    <property type="molecule type" value="Genomic_DNA"/>
</dbReference>
<dbReference type="PATRIC" id="fig|1618657.3.peg.4"/>
<comment type="subcellular location">
    <subcellularLocation>
        <location evidence="10">Cell membrane</location>
        <topology evidence="10">Peripheral membrane protein</topology>
        <orientation evidence="10">Cytoplasmic side</orientation>
    </subcellularLocation>
</comment>
<dbReference type="PANTHER" id="PTHR21015:SF22">
    <property type="entry name" value="GLYCOSYLTRANSFERASE"/>
    <property type="match status" value="1"/>
</dbReference>
<evidence type="ECO:0000256" key="8">
    <source>
        <dbReference type="ARBA" id="ARBA00023306"/>
    </source>
</evidence>
<evidence type="ECO:0000256" key="7">
    <source>
        <dbReference type="ARBA" id="ARBA00023136"/>
    </source>
</evidence>
<dbReference type="GO" id="GO:0005975">
    <property type="term" value="P:carbohydrate metabolic process"/>
    <property type="evidence" value="ECO:0007669"/>
    <property type="project" value="InterPro"/>
</dbReference>
<feature type="binding site" evidence="10">
    <location>
        <position position="303"/>
    </location>
    <ligand>
        <name>UDP-N-acetyl-alpha-D-glucosamine</name>
        <dbReference type="ChEBI" id="CHEBI:57705"/>
    </ligand>
</feature>
<dbReference type="Proteomes" id="UP000034889">
    <property type="component" value="Unassembled WGS sequence"/>
</dbReference>
<evidence type="ECO:0000256" key="9">
    <source>
        <dbReference type="ARBA" id="ARBA00023316"/>
    </source>
</evidence>
<evidence type="ECO:0000256" key="3">
    <source>
        <dbReference type="ARBA" id="ARBA00022676"/>
    </source>
</evidence>
<sequence>MRIIFAGGGSGGHFYPLIAVERALRDIALEKKITDLDIIYASDDPYDPALLKEDRIRFLKIPAGKIRRYFSIRNLFDPFKTLWGVIKACWILYLNLPDVIFSKGGYASFPLLFAARLLGVPVIIHETDSIPGRVNVWASKFAKKIAISYPESIKYFPKDKTALTGNPVRREVIGGTIEKAKELFGLEDGVPVIFVFGGSQGSAKINDAILDILKDLLEFTQVVHQTGVGNINEVKERMSVVLEASKFRSRYHPFTFLDEEKYKNAYKAASLIIARSGGSIFEIAAMGVPSILIPLPSSAQDHQRENAYSYARNGVAEVIEEENMTPHILLREIKLLIADKPRLAKMSEAAKSFAKPDAAERIASEIIRLGFEH</sequence>
<dbReference type="InterPro" id="IPR006009">
    <property type="entry name" value="GlcNAc_MurG"/>
</dbReference>
<feature type="domain" description="Glycosyltransferase family 28 N-terminal" evidence="11">
    <location>
        <begin position="3"/>
        <end position="147"/>
    </location>
</feature>
<dbReference type="GO" id="GO:0005886">
    <property type="term" value="C:plasma membrane"/>
    <property type="evidence" value="ECO:0007669"/>
    <property type="project" value="UniProtKB-SubCell"/>
</dbReference>
<dbReference type="CDD" id="cd03785">
    <property type="entry name" value="GT28_MurG"/>
    <property type="match status" value="1"/>
</dbReference>
<evidence type="ECO:0000256" key="10">
    <source>
        <dbReference type="HAMAP-Rule" id="MF_00033"/>
    </source>
</evidence>
<protein>
    <recommendedName>
        <fullName evidence="10">UDP-N-acetylglucosamine--N-acetylmuramyl-(pentapeptide) pyrophosphoryl-undecaprenol N-acetylglucosamine transferase</fullName>
        <ecNumber evidence="10">2.4.1.227</ecNumber>
    </recommendedName>
    <alternativeName>
        <fullName evidence="10">Undecaprenyl-PP-MurNAc-pentapeptide-UDPGlcNAc GlcNAc transferase</fullName>
    </alternativeName>
</protein>
<comment type="caution">
    <text evidence="10">Lacks conserved residue(s) required for the propagation of feature annotation.</text>
</comment>
<dbReference type="SUPFAM" id="SSF53756">
    <property type="entry name" value="UDP-Glycosyltransferase/glycogen phosphorylase"/>
    <property type="match status" value="1"/>
</dbReference>
<feature type="binding site" evidence="10">
    <location>
        <position position="199"/>
    </location>
    <ligand>
        <name>UDP-N-acetyl-alpha-D-glucosamine</name>
        <dbReference type="ChEBI" id="CHEBI:57705"/>
    </ligand>
</feature>
<keyword evidence="3 10" id="KW-0328">Glycosyltransferase</keyword>
<feature type="domain" description="Glycosyl transferase family 28 C-terminal" evidence="12">
    <location>
        <begin position="192"/>
        <end position="362"/>
    </location>
</feature>
<dbReference type="GO" id="GO:0050511">
    <property type="term" value="F:undecaprenyldiphospho-muramoylpentapeptide beta-N-acetylglucosaminyltransferase activity"/>
    <property type="evidence" value="ECO:0007669"/>
    <property type="project" value="UniProtKB-UniRule"/>
</dbReference>
<evidence type="ECO:0000313" key="14">
    <source>
        <dbReference type="Proteomes" id="UP000034889"/>
    </source>
</evidence>
<dbReference type="InterPro" id="IPR004276">
    <property type="entry name" value="GlycoTrans_28_N"/>
</dbReference>
<dbReference type="UniPathway" id="UPA00219"/>
<evidence type="ECO:0000256" key="4">
    <source>
        <dbReference type="ARBA" id="ARBA00022679"/>
    </source>
</evidence>
<dbReference type="EC" id="2.4.1.227" evidence="10"/>
<keyword evidence="2 10" id="KW-0132">Cell division</keyword>
<evidence type="ECO:0000259" key="11">
    <source>
        <dbReference type="Pfam" id="PF03033"/>
    </source>
</evidence>
<dbReference type="GO" id="GO:0051991">
    <property type="term" value="F:UDP-N-acetyl-D-glucosamine:N-acetylmuramoyl-L-alanyl-D-glutamyl-meso-2,6-diaminopimelyl-D-alanyl-D-alanine-diphosphoundecaprenol 4-beta-N-acetylglucosaminlytransferase activity"/>
    <property type="evidence" value="ECO:0007669"/>
    <property type="project" value="RHEA"/>
</dbReference>
<evidence type="ECO:0000256" key="5">
    <source>
        <dbReference type="ARBA" id="ARBA00022960"/>
    </source>
</evidence>
<evidence type="ECO:0000313" key="13">
    <source>
        <dbReference type="EMBL" id="KKT79195.1"/>
    </source>
</evidence>
<dbReference type="HAMAP" id="MF_00033">
    <property type="entry name" value="MurG"/>
    <property type="match status" value="1"/>
</dbReference>
<comment type="catalytic activity">
    <reaction evidence="10">
        <text>di-trans,octa-cis-undecaprenyl diphospho-N-acetyl-alpha-D-muramoyl-L-alanyl-D-glutamyl-meso-2,6-diaminopimeloyl-D-alanyl-D-alanine + UDP-N-acetyl-alpha-D-glucosamine = di-trans,octa-cis-undecaprenyl diphospho-[N-acetyl-alpha-D-glucosaminyl-(1-&gt;4)]-N-acetyl-alpha-D-muramoyl-L-alanyl-D-glutamyl-meso-2,6-diaminopimeloyl-D-alanyl-D-alanine + UDP + H(+)</text>
        <dbReference type="Rhea" id="RHEA:31227"/>
        <dbReference type="ChEBI" id="CHEBI:15378"/>
        <dbReference type="ChEBI" id="CHEBI:57705"/>
        <dbReference type="ChEBI" id="CHEBI:58223"/>
        <dbReference type="ChEBI" id="CHEBI:61387"/>
        <dbReference type="ChEBI" id="CHEBI:61388"/>
        <dbReference type="EC" id="2.4.1.227"/>
    </reaction>
</comment>
<dbReference type="GO" id="GO:0051301">
    <property type="term" value="P:cell division"/>
    <property type="evidence" value="ECO:0007669"/>
    <property type="project" value="UniProtKB-KW"/>
</dbReference>